<evidence type="ECO:0000313" key="4">
    <source>
        <dbReference type="EMBL" id="SFV87485.1"/>
    </source>
</evidence>
<dbReference type="Pfam" id="PF13649">
    <property type="entry name" value="Methyltransf_25"/>
    <property type="match status" value="1"/>
</dbReference>
<evidence type="ECO:0000259" key="3">
    <source>
        <dbReference type="Pfam" id="PF13649"/>
    </source>
</evidence>
<dbReference type="EMBL" id="FPHZ01000025">
    <property type="protein sequence ID" value="SFV87485.1"/>
    <property type="molecule type" value="Genomic_DNA"/>
</dbReference>
<protein>
    <recommendedName>
        <fullName evidence="3">Methyltransferase domain-containing protein</fullName>
    </recommendedName>
</protein>
<dbReference type="CDD" id="cd02440">
    <property type="entry name" value="AdoMet_MTases"/>
    <property type="match status" value="1"/>
</dbReference>
<evidence type="ECO:0000256" key="2">
    <source>
        <dbReference type="ARBA" id="ARBA00022679"/>
    </source>
</evidence>
<keyword evidence="2" id="KW-0808">Transferase</keyword>
<dbReference type="AlphaFoldDB" id="A0A1W1E0L1"/>
<dbReference type="SUPFAM" id="SSF53335">
    <property type="entry name" value="S-adenosyl-L-methionine-dependent methyltransferases"/>
    <property type="match status" value="1"/>
</dbReference>
<sequence length="191" mass="21495">MTHKGYLHPNNDRGRAHMQVTQSVSSFQGVASILDVGCGVGGNLIKLREFLPKAKLTGVDINATAIASTKEYFATNNDKNVVLKSMDLTKLKDFNDDEFDVVFTDAVLMFIAPSDIDNVIQDFIRIARQGIVLHEYHQNSLKTDYFDGGRWVYDYVQLFEKHHPNAKVEIRKSVVNAGSWSTYGNLIKINL</sequence>
<dbReference type="PANTHER" id="PTHR43861:SF1">
    <property type="entry name" value="TRANS-ACONITATE 2-METHYLTRANSFERASE"/>
    <property type="match status" value="1"/>
</dbReference>
<dbReference type="Gene3D" id="3.40.50.150">
    <property type="entry name" value="Vaccinia Virus protein VP39"/>
    <property type="match status" value="1"/>
</dbReference>
<dbReference type="PANTHER" id="PTHR43861">
    <property type="entry name" value="TRANS-ACONITATE 2-METHYLTRANSFERASE-RELATED"/>
    <property type="match status" value="1"/>
</dbReference>
<gene>
    <name evidence="4" type="ORF">MNB_SUP05-SYMBIONT-5-102</name>
</gene>
<dbReference type="InterPro" id="IPR041698">
    <property type="entry name" value="Methyltransf_25"/>
</dbReference>
<dbReference type="InterPro" id="IPR029063">
    <property type="entry name" value="SAM-dependent_MTases_sf"/>
</dbReference>
<accession>A0A1W1E0L1</accession>
<organism evidence="4">
    <name type="scientific">hydrothermal vent metagenome</name>
    <dbReference type="NCBI Taxonomy" id="652676"/>
    <lineage>
        <taxon>unclassified sequences</taxon>
        <taxon>metagenomes</taxon>
        <taxon>ecological metagenomes</taxon>
    </lineage>
</organism>
<feature type="domain" description="Methyltransferase" evidence="3">
    <location>
        <begin position="33"/>
        <end position="130"/>
    </location>
</feature>
<proteinExistence type="predicted"/>
<reference evidence="4" key="1">
    <citation type="submission" date="2016-10" db="EMBL/GenBank/DDBJ databases">
        <authorList>
            <person name="de Groot N.N."/>
        </authorList>
    </citation>
    <scope>NUCLEOTIDE SEQUENCE</scope>
</reference>
<keyword evidence="1" id="KW-0489">Methyltransferase</keyword>
<evidence type="ECO:0000256" key="1">
    <source>
        <dbReference type="ARBA" id="ARBA00022603"/>
    </source>
</evidence>
<name>A0A1W1E0L1_9ZZZZ</name>